<evidence type="ECO:0000259" key="1">
    <source>
        <dbReference type="Pfam" id="PF01208"/>
    </source>
</evidence>
<dbReference type="GO" id="GO:0004853">
    <property type="term" value="F:uroporphyrinogen decarboxylase activity"/>
    <property type="evidence" value="ECO:0007669"/>
    <property type="project" value="UniProtKB-EC"/>
</dbReference>
<evidence type="ECO:0000313" key="3">
    <source>
        <dbReference type="Proteomes" id="UP000001968"/>
    </source>
</evidence>
<dbReference type="HOGENOM" id="CLU_040933_2_0_9"/>
<sequence>MNAVPKDEMTPLERMAAFAAGKPYDRIPCSSFSGETACHFIGTTVSEYRHSAKLMARVETVTYKMFGHDGAGVGPGFLALAEAMGTELKYPEDNIPFVANPVLKNWDDFDKLEPADPHKDGKLPIYLEALAMIKDAIGDEVPIGSSVGGPFTTAALVRGTENFLKDLRRNPEMAHRLLQLVTNTTLNYIDAVMDMGCSVSIGDPTASGSLLSVKQFREFAKPYLSKLADRVIERTGKGPMLHICGDSTPIWSDMADTGAPTLSLDNVIDLAEAKKVVGERVCIMGNVKPIDTIMKGSHQQIEAEVKECLRKAYDSPKGFILAVGCQVPLGTTADNFMCFMNAARKYGRYPLNPDNFI</sequence>
<dbReference type="KEGG" id="swo:Swol_0417"/>
<dbReference type="GO" id="GO:0006779">
    <property type="term" value="P:porphyrin-containing compound biosynthetic process"/>
    <property type="evidence" value="ECO:0007669"/>
    <property type="project" value="InterPro"/>
</dbReference>
<evidence type="ECO:0000313" key="2">
    <source>
        <dbReference type="EMBL" id="ABI67755.1"/>
    </source>
</evidence>
<dbReference type="PANTHER" id="PTHR47099:SF1">
    <property type="entry name" value="METHYLCOBAMIDE:COM METHYLTRANSFERASE MTBA"/>
    <property type="match status" value="1"/>
</dbReference>
<dbReference type="STRING" id="335541.Swol_0417"/>
<reference evidence="3" key="1">
    <citation type="journal article" date="2010" name="Environ. Microbiol.">
        <title>The genome of Syntrophomonas wolfei: new insights into syntrophic metabolism and biohydrogen production.</title>
        <authorList>
            <person name="Sieber J.R."/>
            <person name="Sims D.R."/>
            <person name="Han C."/>
            <person name="Kim E."/>
            <person name="Lykidis A."/>
            <person name="Lapidus A.L."/>
            <person name="McDonnald E."/>
            <person name="Rohlin L."/>
            <person name="Culley D.E."/>
            <person name="Gunsalus R."/>
            <person name="McInerney M.J."/>
        </authorList>
    </citation>
    <scope>NUCLEOTIDE SEQUENCE [LARGE SCALE GENOMIC DNA]</scope>
    <source>
        <strain evidence="3">DSM 2245B / Goettingen</strain>
    </source>
</reference>
<dbReference type="SMR" id="Q0AZU9"/>
<dbReference type="EMBL" id="CP000448">
    <property type="protein sequence ID" value="ABI67755.1"/>
    <property type="molecule type" value="Genomic_DNA"/>
</dbReference>
<dbReference type="DNASU" id="4281250"/>
<dbReference type="InterPro" id="IPR038071">
    <property type="entry name" value="UROD/MetE-like_sf"/>
</dbReference>
<name>Q0AZU9_SYNWW</name>
<dbReference type="Proteomes" id="UP000001968">
    <property type="component" value="Chromosome"/>
</dbReference>
<dbReference type="OrthoDB" id="9780425at2"/>
<dbReference type="AlphaFoldDB" id="Q0AZU9"/>
<dbReference type="Gene3D" id="3.20.20.210">
    <property type="match status" value="1"/>
</dbReference>
<dbReference type="PANTHER" id="PTHR47099">
    <property type="entry name" value="METHYLCOBAMIDE:COM METHYLTRANSFERASE MTBA"/>
    <property type="match status" value="1"/>
</dbReference>
<proteinExistence type="predicted"/>
<dbReference type="InterPro" id="IPR052024">
    <property type="entry name" value="Methanogen_methyltrans"/>
</dbReference>
<dbReference type="RefSeq" id="WP_011639863.1">
    <property type="nucleotide sequence ID" value="NC_008346.1"/>
</dbReference>
<feature type="domain" description="Uroporphyrinogen decarboxylase (URO-D)" evidence="1">
    <location>
        <begin position="10"/>
        <end position="346"/>
    </location>
</feature>
<protein>
    <submittedName>
        <fullName evidence="2">Uroporphyrinogen decarboxylase</fullName>
        <ecNumber evidence="2">4.1.1.37</ecNumber>
    </submittedName>
</protein>
<dbReference type="eggNOG" id="COG0407">
    <property type="taxonomic scope" value="Bacteria"/>
</dbReference>
<keyword evidence="3" id="KW-1185">Reference proteome</keyword>
<accession>Q0AZU9</accession>
<dbReference type="EC" id="4.1.1.37" evidence="2"/>
<dbReference type="CDD" id="cd03465">
    <property type="entry name" value="URO-D_like"/>
    <property type="match status" value="1"/>
</dbReference>
<keyword evidence="2" id="KW-0456">Lyase</keyword>
<gene>
    <name evidence="2" type="ordered locus">Swol_0417</name>
</gene>
<dbReference type="Pfam" id="PF01208">
    <property type="entry name" value="URO-D"/>
    <property type="match status" value="1"/>
</dbReference>
<dbReference type="SUPFAM" id="SSF51726">
    <property type="entry name" value="UROD/MetE-like"/>
    <property type="match status" value="1"/>
</dbReference>
<dbReference type="InterPro" id="IPR000257">
    <property type="entry name" value="Uroporphyrinogen_deCOase"/>
</dbReference>
<organism evidence="2 3">
    <name type="scientific">Syntrophomonas wolfei subsp. wolfei (strain DSM 2245B / Goettingen)</name>
    <dbReference type="NCBI Taxonomy" id="335541"/>
    <lineage>
        <taxon>Bacteria</taxon>
        <taxon>Bacillati</taxon>
        <taxon>Bacillota</taxon>
        <taxon>Clostridia</taxon>
        <taxon>Eubacteriales</taxon>
        <taxon>Syntrophomonadaceae</taxon>
        <taxon>Syntrophomonas</taxon>
    </lineage>
</organism>